<dbReference type="EMBL" id="LAXJ01000003">
    <property type="protein sequence ID" value="KRS13844.1"/>
    <property type="molecule type" value="Genomic_DNA"/>
</dbReference>
<evidence type="ECO:0000256" key="2">
    <source>
        <dbReference type="SAM" id="Phobius"/>
    </source>
</evidence>
<keyword evidence="4" id="KW-1185">Reference proteome</keyword>
<protein>
    <recommendedName>
        <fullName evidence="5">Capsule biosynthesis protein</fullName>
    </recommendedName>
</protein>
<evidence type="ECO:0000256" key="1">
    <source>
        <dbReference type="SAM" id="Coils"/>
    </source>
</evidence>
<dbReference type="InterPro" id="IPR050445">
    <property type="entry name" value="Bact_polysacc_biosynth/exp"/>
</dbReference>
<keyword evidence="2" id="KW-0472">Membrane</keyword>
<evidence type="ECO:0000313" key="4">
    <source>
        <dbReference type="Proteomes" id="UP000051295"/>
    </source>
</evidence>
<feature type="coiled-coil region" evidence="1">
    <location>
        <begin position="222"/>
        <end position="270"/>
    </location>
</feature>
<keyword evidence="2" id="KW-0812">Transmembrane</keyword>
<dbReference type="PATRIC" id="fig|1641875.4.peg.2931"/>
<sequence length="371" mass="41480">MAKPRRRHFGLVLSFFLCWLVPVMLVAGYLWLRAADQYASHLGFSVRTEEASSAIELLGGITDLSSGSSSDTDILNDFLTSQELVREIDQAVDLRAIWSRVPTSRDPVFAYDAPGTIEDLVDHWERKVTIIYDSGAGLIDMRVLAFDPQDARDIAQAVLDESTKMINQLSAIAREDAIGYAEAELEVAVDRLKTARTALTEFRNRTQIVDPTIDTQNQMGLLVNLQQQLAEALIDLDLLQSTTQSNDPRITQAERRVEVIESRIEAERRKLGLGSSSEGGEVFANLVGEYESLIVDREFAEAAYTSALAAYDSARAEAQRQSRYLAPHVRPTLAESAQFPERMNIMLLSALFLLFGWAIGVLIYYSLRDRR</sequence>
<gene>
    <name evidence="3" type="ORF">XM53_04590</name>
</gene>
<comment type="caution">
    <text evidence="3">The sequence shown here is derived from an EMBL/GenBank/DDBJ whole genome shotgun (WGS) entry which is preliminary data.</text>
</comment>
<keyword evidence="1" id="KW-0175">Coiled coil</keyword>
<organism evidence="3 4">
    <name type="scientific">Roseovarius atlanticus</name>
    <dbReference type="NCBI Taxonomy" id="1641875"/>
    <lineage>
        <taxon>Bacteria</taxon>
        <taxon>Pseudomonadati</taxon>
        <taxon>Pseudomonadota</taxon>
        <taxon>Alphaproteobacteria</taxon>
        <taxon>Rhodobacterales</taxon>
        <taxon>Roseobacteraceae</taxon>
        <taxon>Roseovarius</taxon>
    </lineage>
</organism>
<dbReference type="GO" id="GO:0004713">
    <property type="term" value="F:protein tyrosine kinase activity"/>
    <property type="evidence" value="ECO:0007669"/>
    <property type="project" value="TreeGrafter"/>
</dbReference>
<dbReference type="Proteomes" id="UP000051295">
    <property type="component" value="Unassembled WGS sequence"/>
</dbReference>
<dbReference type="STRING" id="1641875.XM53_04590"/>
<keyword evidence="2" id="KW-1133">Transmembrane helix</keyword>
<reference evidence="3 4" key="1">
    <citation type="submission" date="2015-04" db="EMBL/GenBank/DDBJ databases">
        <title>The draft genome sequence of Roseovarius sp.R12b.</title>
        <authorList>
            <person name="Li G."/>
            <person name="Lai Q."/>
            <person name="Shao Z."/>
            <person name="Yan P."/>
        </authorList>
    </citation>
    <scope>NUCLEOTIDE SEQUENCE [LARGE SCALE GENOMIC DNA]</scope>
    <source>
        <strain evidence="3 4">R12B</strain>
    </source>
</reference>
<feature type="transmembrane region" description="Helical" evidence="2">
    <location>
        <begin position="12"/>
        <end position="32"/>
    </location>
</feature>
<dbReference type="RefSeq" id="WP_057790753.1">
    <property type="nucleotide sequence ID" value="NZ_LAXJ01000003.1"/>
</dbReference>
<evidence type="ECO:0008006" key="5">
    <source>
        <dbReference type="Google" id="ProtNLM"/>
    </source>
</evidence>
<feature type="transmembrane region" description="Helical" evidence="2">
    <location>
        <begin position="345"/>
        <end position="367"/>
    </location>
</feature>
<proteinExistence type="predicted"/>
<accession>A0A0T5NY36</accession>
<dbReference type="GO" id="GO:0005886">
    <property type="term" value="C:plasma membrane"/>
    <property type="evidence" value="ECO:0007669"/>
    <property type="project" value="TreeGrafter"/>
</dbReference>
<dbReference type="PANTHER" id="PTHR32309">
    <property type="entry name" value="TYROSINE-PROTEIN KINASE"/>
    <property type="match status" value="1"/>
</dbReference>
<dbReference type="AlphaFoldDB" id="A0A0T5NY36"/>
<name>A0A0T5NY36_9RHOB</name>
<dbReference type="PANTHER" id="PTHR32309:SF13">
    <property type="entry name" value="FERRIC ENTEROBACTIN TRANSPORT PROTEIN FEPE"/>
    <property type="match status" value="1"/>
</dbReference>
<evidence type="ECO:0000313" key="3">
    <source>
        <dbReference type="EMBL" id="KRS13844.1"/>
    </source>
</evidence>